<feature type="signal peptide" evidence="1">
    <location>
        <begin position="1"/>
        <end position="16"/>
    </location>
</feature>
<dbReference type="AlphaFoldDB" id="A0A0A0LR02"/>
<feature type="chain" id="PRO_5001973050" evidence="1">
    <location>
        <begin position="17"/>
        <end position="158"/>
    </location>
</feature>
<dbReference type="PANTHER" id="PTHR33107">
    <property type="entry name" value="KUNITZ TRYPSIN INHIBITOR 2"/>
    <property type="match status" value="1"/>
</dbReference>
<accession>A0A0A0LR02</accession>
<name>A0A0A0LR02_CUCSA</name>
<dbReference type="EMBL" id="CM002922">
    <property type="protein sequence ID" value="KGN64218.1"/>
    <property type="molecule type" value="Genomic_DNA"/>
</dbReference>
<dbReference type="Gramene" id="KGN64218">
    <property type="protein sequence ID" value="KGN64218"/>
    <property type="gene ID" value="Csa_1G043210"/>
</dbReference>
<evidence type="ECO:0000313" key="3">
    <source>
        <dbReference type="Proteomes" id="UP000029981"/>
    </source>
</evidence>
<reference evidence="2 3" key="3">
    <citation type="journal article" date="2010" name="BMC Genomics">
        <title>Transcriptome sequencing and comparative analysis of cucumber flowers with different sex types.</title>
        <authorList>
            <person name="Guo S."/>
            <person name="Zheng Y."/>
            <person name="Joung J.G."/>
            <person name="Liu S."/>
            <person name="Zhang Z."/>
            <person name="Crasta O.R."/>
            <person name="Sobral B.W."/>
            <person name="Xu Y."/>
            <person name="Huang S."/>
            <person name="Fei Z."/>
        </authorList>
    </citation>
    <scope>NUCLEOTIDE SEQUENCE [LARGE SCALE GENOMIC DNA]</scope>
    <source>
        <strain evidence="3">cv. 9930</strain>
    </source>
</reference>
<sequence length="158" mass="17482">MHFALLTCLFIAIVIASSEVRFCGADASPDPVLDTDGKKLRISNKYYILPAIQGSVGGGSFAIGNIRKEYDRCVSTDLNIEFDATTRCVKSTVWRLGTFDQYLRQYFVTIGGTKENPGVVCKNCKVMCKDIGIFENNGIKGLVLSDTPFPVMFKKVYD</sequence>
<evidence type="ECO:0000256" key="1">
    <source>
        <dbReference type="SAM" id="SignalP"/>
    </source>
</evidence>
<dbReference type="PROSITE" id="PS00283">
    <property type="entry name" value="SOYBEAN_KUNITZ"/>
    <property type="match status" value="1"/>
</dbReference>
<dbReference type="Proteomes" id="UP000029981">
    <property type="component" value="Chromosome 1"/>
</dbReference>
<evidence type="ECO:0000313" key="2">
    <source>
        <dbReference type="EMBL" id="KGN64218.1"/>
    </source>
</evidence>
<reference evidence="2 3" key="2">
    <citation type="journal article" date="2009" name="PLoS ONE">
        <title>An integrated genetic and cytogenetic map of the cucumber genome.</title>
        <authorList>
            <person name="Ren Y."/>
            <person name="Zhang Z."/>
            <person name="Liu J."/>
            <person name="Staub J.E."/>
            <person name="Han Y."/>
            <person name="Cheng Z."/>
            <person name="Li X."/>
            <person name="Lu J."/>
            <person name="Miao H."/>
            <person name="Kang H."/>
            <person name="Xie B."/>
            <person name="Gu X."/>
            <person name="Wang X."/>
            <person name="Du Y."/>
            <person name="Jin W."/>
            <person name="Huang S."/>
        </authorList>
    </citation>
    <scope>NUCLEOTIDE SEQUENCE [LARGE SCALE GENOMIC DNA]</scope>
    <source>
        <strain evidence="3">cv. 9930</strain>
    </source>
</reference>
<dbReference type="InterPro" id="IPR011065">
    <property type="entry name" value="Kunitz_inhibitor_STI-like_sf"/>
</dbReference>
<dbReference type="InterPro" id="IPR002160">
    <property type="entry name" value="Prot_inh_Kunz-lg"/>
</dbReference>
<keyword evidence="1" id="KW-0732">Signal</keyword>
<reference evidence="2 3" key="1">
    <citation type="journal article" date="2009" name="Nat. Genet.">
        <title>The genome of the cucumber, Cucumis sativus L.</title>
        <authorList>
            <person name="Huang S."/>
            <person name="Li R."/>
            <person name="Zhang Z."/>
            <person name="Li L."/>
            <person name="Gu X."/>
            <person name="Fan W."/>
            <person name="Lucas W.J."/>
            <person name="Wang X."/>
            <person name="Xie B."/>
            <person name="Ni P."/>
            <person name="Ren Y."/>
            <person name="Zhu H."/>
            <person name="Li J."/>
            <person name="Lin K."/>
            <person name="Jin W."/>
            <person name="Fei Z."/>
            <person name="Li G."/>
            <person name="Staub J."/>
            <person name="Kilian A."/>
            <person name="van der Vossen E.A."/>
            <person name="Wu Y."/>
            <person name="Guo J."/>
            <person name="He J."/>
            <person name="Jia Z."/>
            <person name="Ren Y."/>
            <person name="Tian G."/>
            <person name="Lu Y."/>
            <person name="Ruan J."/>
            <person name="Qian W."/>
            <person name="Wang M."/>
            <person name="Huang Q."/>
            <person name="Li B."/>
            <person name="Xuan Z."/>
            <person name="Cao J."/>
            <person name="Asan"/>
            <person name="Wu Z."/>
            <person name="Zhang J."/>
            <person name="Cai Q."/>
            <person name="Bai Y."/>
            <person name="Zhao B."/>
            <person name="Han Y."/>
            <person name="Li Y."/>
            <person name="Li X."/>
            <person name="Wang S."/>
            <person name="Shi Q."/>
            <person name="Liu S."/>
            <person name="Cho W.K."/>
            <person name="Kim J.Y."/>
            <person name="Xu Y."/>
            <person name="Heller-Uszynska K."/>
            <person name="Miao H."/>
            <person name="Cheng Z."/>
            <person name="Zhang S."/>
            <person name="Wu J."/>
            <person name="Yang Y."/>
            <person name="Kang H."/>
            <person name="Li M."/>
            <person name="Liang H."/>
            <person name="Ren X."/>
            <person name="Shi Z."/>
            <person name="Wen M."/>
            <person name="Jian M."/>
            <person name="Yang H."/>
            <person name="Zhang G."/>
            <person name="Yang Z."/>
            <person name="Chen R."/>
            <person name="Liu S."/>
            <person name="Li J."/>
            <person name="Ma L."/>
            <person name="Liu H."/>
            <person name="Zhou Y."/>
            <person name="Zhao J."/>
            <person name="Fang X."/>
            <person name="Li G."/>
            <person name="Fang L."/>
            <person name="Li Y."/>
            <person name="Liu D."/>
            <person name="Zheng H."/>
            <person name="Zhang Y."/>
            <person name="Qin N."/>
            <person name="Li Z."/>
            <person name="Yang G."/>
            <person name="Yang S."/>
            <person name="Bolund L."/>
            <person name="Kristiansen K."/>
            <person name="Zheng H."/>
            <person name="Li S."/>
            <person name="Zhang X."/>
            <person name="Yang H."/>
            <person name="Wang J."/>
            <person name="Sun R."/>
            <person name="Zhang B."/>
            <person name="Jiang S."/>
            <person name="Wang J."/>
            <person name="Du Y."/>
            <person name="Li S."/>
        </authorList>
    </citation>
    <scope>NUCLEOTIDE SEQUENCE [LARGE SCALE GENOMIC DNA]</scope>
    <source>
        <strain evidence="3">cv. 9930</strain>
    </source>
</reference>
<dbReference type="Pfam" id="PF00197">
    <property type="entry name" value="Kunitz_legume"/>
    <property type="match status" value="2"/>
</dbReference>
<proteinExistence type="predicted"/>
<dbReference type="Gene3D" id="2.80.10.50">
    <property type="match status" value="3"/>
</dbReference>
<dbReference type="PANTHER" id="PTHR33107:SF5">
    <property type="entry name" value="KUNITZ TRYPSIN INHIBITOR 5"/>
    <property type="match status" value="1"/>
</dbReference>
<dbReference type="STRING" id="3659.A0A0A0LR02"/>
<dbReference type="SUPFAM" id="SSF50386">
    <property type="entry name" value="STI-like"/>
    <property type="match status" value="1"/>
</dbReference>
<protein>
    <submittedName>
        <fullName evidence="2">Uncharacterized protein</fullName>
    </submittedName>
</protein>
<organism evidence="2 3">
    <name type="scientific">Cucumis sativus</name>
    <name type="common">Cucumber</name>
    <dbReference type="NCBI Taxonomy" id="3659"/>
    <lineage>
        <taxon>Eukaryota</taxon>
        <taxon>Viridiplantae</taxon>
        <taxon>Streptophyta</taxon>
        <taxon>Embryophyta</taxon>
        <taxon>Tracheophyta</taxon>
        <taxon>Spermatophyta</taxon>
        <taxon>Magnoliopsida</taxon>
        <taxon>eudicotyledons</taxon>
        <taxon>Gunneridae</taxon>
        <taxon>Pentapetalae</taxon>
        <taxon>rosids</taxon>
        <taxon>fabids</taxon>
        <taxon>Cucurbitales</taxon>
        <taxon>Cucurbitaceae</taxon>
        <taxon>Benincaseae</taxon>
        <taxon>Cucumis</taxon>
    </lineage>
</organism>
<reference evidence="2 3" key="4">
    <citation type="journal article" date="2011" name="BMC Genomics">
        <title>RNA-Seq improves annotation of protein-coding genes in the cucumber genome.</title>
        <authorList>
            <person name="Li Z."/>
            <person name="Zhang Z."/>
            <person name="Yan P."/>
            <person name="Huang S."/>
            <person name="Fei Z."/>
            <person name="Lin K."/>
        </authorList>
    </citation>
    <scope>NUCLEOTIDE SEQUENCE [LARGE SCALE GENOMIC DNA]</scope>
    <source>
        <strain evidence="3">cv. 9930</strain>
    </source>
</reference>
<dbReference type="SMART" id="SM00452">
    <property type="entry name" value="STI"/>
    <property type="match status" value="1"/>
</dbReference>
<dbReference type="OMA" id="EATICFR"/>
<dbReference type="GO" id="GO:0004866">
    <property type="term" value="F:endopeptidase inhibitor activity"/>
    <property type="evidence" value="ECO:0007669"/>
    <property type="project" value="InterPro"/>
</dbReference>
<keyword evidence="3" id="KW-1185">Reference proteome</keyword>
<gene>
    <name evidence="2" type="ORF">Csa_1G043210</name>
</gene>